<dbReference type="EMBL" id="FOHS01000006">
    <property type="protein sequence ID" value="SEU04112.1"/>
    <property type="molecule type" value="Genomic_DNA"/>
</dbReference>
<dbReference type="GO" id="GO:0030288">
    <property type="term" value="C:outer membrane-bounded periplasmic space"/>
    <property type="evidence" value="ECO:0007669"/>
    <property type="project" value="TreeGrafter"/>
</dbReference>
<name>A0A1I0J3K6_9BACT</name>
<evidence type="ECO:0000256" key="3">
    <source>
        <dbReference type="ARBA" id="ARBA00022801"/>
    </source>
</evidence>
<dbReference type="Proteomes" id="UP000198697">
    <property type="component" value="Unassembled WGS sequence"/>
</dbReference>
<dbReference type="SMART" id="SM00646">
    <property type="entry name" value="Ami_3"/>
    <property type="match status" value="1"/>
</dbReference>
<dbReference type="Gene3D" id="3.40.630.40">
    <property type="entry name" value="Zn-dependent exopeptidases"/>
    <property type="match status" value="1"/>
</dbReference>
<feature type="domain" description="MurNAc-LAA" evidence="4">
    <location>
        <begin position="382"/>
        <end position="490"/>
    </location>
</feature>
<dbReference type="PANTHER" id="PTHR30404:SF0">
    <property type="entry name" value="N-ACETYLMURAMOYL-L-ALANINE AMIDASE AMIC"/>
    <property type="match status" value="1"/>
</dbReference>
<dbReference type="GO" id="GO:0009253">
    <property type="term" value="P:peptidoglycan catabolic process"/>
    <property type="evidence" value="ECO:0007669"/>
    <property type="project" value="InterPro"/>
</dbReference>
<accession>A0A1I0J3K6</accession>
<dbReference type="InterPro" id="IPR002508">
    <property type="entry name" value="MurNAc-LAA_cat"/>
</dbReference>
<keyword evidence="6" id="KW-1185">Reference proteome</keyword>
<dbReference type="Gene3D" id="2.60.40.3500">
    <property type="match status" value="1"/>
</dbReference>
<protein>
    <recommendedName>
        <fullName evidence="2">N-acetylmuramoyl-L-alanine amidase</fullName>
        <ecNumber evidence="2">3.5.1.28</ecNumber>
    </recommendedName>
</protein>
<evidence type="ECO:0000256" key="1">
    <source>
        <dbReference type="ARBA" id="ARBA00001561"/>
    </source>
</evidence>
<proteinExistence type="predicted"/>
<dbReference type="EC" id="3.5.1.28" evidence="2"/>
<dbReference type="AlphaFoldDB" id="A0A1I0J3K6"/>
<gene>
    <name evidence="5" type="ORF">SAMN04487998_3632</name>
</gene>
<dbReference type="RefSeq" id="WP_092774142.1">
    <property type="nucleotide sequence ID" value="NZ_FOHS01000006.1"/>
</dbReference>
<evidence type="ECO:0000313" key="5">
    <source>
        <dbReference type="EMBL" id="SEU04112.1"/>
    </source>
</evidence>
<dbReference type="STRING" id="82805.SAMN04487998_3632"/>
<sequence>MRQTIPFLAVRWAALLIGVLQLPAAPARAQRLIQKVETVPAGEQWLSPGDALQVRLTGTPGGRAAFLGGRPLTELAPALAAGRRGVYQGTYIVQPTDTLGGATGRPLWLHLRLPDGRRDSLPTPAAVRLLSPNQPLLAVTRTTLAHLNYGLGDDRLGGAKLGYLDSLVVLHVVGRVGGQYRVRLAEGHYAWLPLERARLLPPGGFVPASLTGSWSVQGDSLADYVRVPLSQRLPYRSQMLENPTRLVIDVFGATSNTNWITQRPGLRALGAVYYEQPQADIFRLVLPLRHRQSWGYHLGYEQNTLVVRVARPPARLQLRGLRVALDAGHGGSNVGAVGASGAREKDLTLAIVRQLQQELERRGATVVLTRTGDEGPDMAQRVALLQRQRPALLVSVHVNSAGSAAARGTSAFYRYVAFRPLAAALYGQMQQTGLPGWGLVGNFNFALNGPTDYPNALVETAFISNPEDEKILTDPARQQQMARRMADGIHDFLKSGRAKGVRGWLGRQPAEQ</sequence>
<evidence type="ECO:0000256" key="2">
    <source>
        <dbReference type="ARBA" id="ARBA00011901"/>
    </source>
</evidence>
<comment type="catalytic activity">
    <reaction evidence="1">
        <text>Hydrolyzes the link between N-acetylmuramoyl residues and L-amino acid residues in certain cell-wall glycopeptides.</text>
        <dbReference type="EC" id="3.5.1.28"/>
    </reaction>
</comment>
<dbReference type="OrthoDB" id="9806267at2"/>
<evidence type="ECO:0000313" key="6">
    <source>
        <dbReference type="Proteomes" id="UP000198697"/>
    </source>
</evidence>
<dbReference type="GO" id="GO:0008745">
    <property type="term" value="F:N-acetylmuramoyl-L-alanine amidase activity"/>
    <property type="evidence" value="ECO:0007669"/>
    <property type="project" value="UniProtKB-EC"/>
</dbReference>
<dbReference type="PANTHER" id="PTHR30404">
    <property type="entry name" value="N-ACETYLMURAMOYL-L-ALANINE AMIDASE"/>
    <property type="match status" value="1"/>
</dbReference>
<dbReference type="Pfam" id="PF01520">
    <property type="entry name" value="Amidase_3"/>
    <property type="match status" value="1"/>
</dbReference>
<reference evidence="6" key="1">
    <citation type="submission" date="2016-10" db="EMBL/GenBank/DDBJ databases">
        <authorList>
            <person name="Varghese N."/>
            <person name="Submissions S."/>
        </authorList>
    </citation>
    <scope>NUCLEOTIDE SEQUENCE [LARGE SCALE GENOMIC DNA]</scope>
    <source>
        <strain evidence="6">DSM 15310</strain>
    </source>
</reference>
<dbReference type="InterPro" id="IPR050695">
    <property type="entry name" value="N-acetylmuramoyl_amidase_3"/>
</dbReference>
<dbReference type="CDD" id="cd02696">
    <property type="entry name" value="MurNAc-LAA"/>
    <property type="match status" value="1"/>
</dbReference>
<dbReference type="SUPFAM" id="SSF53187">
    <property type="entry name" value="Zn-dependent exopeptidases"/>
    <property type="match status" value="1"/>
</dbReference>
<evidence type="ECO:0000259" key="4">
    <source>
        <dbReference type="SMART" id="SM00646"/>
    </source>
</evidence>
<organism evidence="5 6">
    <name type="scientific">Hymenobacter actinosclerus</name>
    <dbReference type="NCBI Taxonomy" id="82805"/>
    <lineage>
        <taxon>Bacteria</taxon>
        <taxon>Pseudomonadati</taxon>
        <taxon>Bacteroidota</taxon>
        <taxon>Cytophagia</taxon>
        <taxon>Cytophagales</taxon>
        <taxon>Hymenobacteraceae</taxon>
        <taxon>Hymenobacter</taxon>
    </lineage>
</organism>
<keyword evidence="3" id="KW-0378">Hydrolase</keyword>